<evidence type="ECO:0000313" key="2">
    <source>
        <dbReference type="Proteomes" id="UP000054018"/>
    </source>
</evidence>
<reference evidence="1 2" key="1">
    <citation type="submission" date="2014-04" db="EMBL/GenBank/DDBJ databases">
        <authorList>
            <consortium name="DOE Joint Genome Institute"/>
            <person name="Kuo A."/>
            <person name="Kohler A."/>
            <person name="Costa M.D."/>
            <person name="Nagy L.G."/>
            <person name="Floudas D."/>
            <person name="Copeland A."/>
            <person name="Barry K.W."/>
            <person name="Cichocki N."/>
            <person name="Veneault-Fourrey C."/>
            <person name="LaButti K."/>
            <person name="Lindquist E.A."/>
            <person name="Lipzen A."/>
            <person name="Lundell T."/>
            <person name="Morin E."/>
            <person name="Murat C."/>
            <person name="Sun H."/>
            <person name="Tunlid A."/>
            <person name="Henrissat B."/>
            <person name="Grigoriev I.V."/>
            <person name="Hibbett D.S."/>
            <person name="Martin F."/>
            <person name="Nordberg H.P."/>
            <person name="Cantor M.N."/>
            <person name="Hua S.X."/>
        </authorList>
    </citation>
    <scope>NUCLEOTIDE SEQUENCE [LARGE SCALE GENOMIC DNA]</scope>
    <source>
        <strain evidence="1 2">441</strain>
    </source>
</reference>
<accession>A0A0C9Y290</accession>
<gene>
    <name evidence="1" type="ORF">PISMIDRAFT_683897</name>
</gene>
<keyword evidence="2" id="KW-1185">Reference proteome</keyword>
<name>A0A0C9Y290_9AGAM</name>
<dbReference type="AlphaFoldDB" id="A0A0C9Y290"/>
<protein>
    <submittedName>
        <fullName evidence="1">Uncharacterized protein</fullName>
    </submittedName>
</protein>
<evidence type="ECO:0000313" key="1">
    <source>
        <dbReference type="EMBL" id="KIK18840.1"/>
    </source>
</evidence>
<organism evidence="1 2">
    <name type="scientific">Pisolithus microcarpus 441</name>
    <dbReference type="NCBI Taxonomy" id="765257"/>
    <lineage>
        <taxon>Eukaryota</taxon>
        <taxon>Fungi</taxon>
        <taxon>Dikarya</taxon>
        <taxon>Basidiomycota</taxon>
        <taxon>Agaricomycotina</taxon>
        <taxon>Agaricomycetes</taxon>
        <taxon>Agaricomycetidae</taxon>
        <taxon>Boletales</taxon>
        <taxon>Sclerodermatineae</taxon>
        <taxon>Pisolithaceae</taxon>
        <taxon>Pisolithus</taxon>
    </lineage>
</organism>
<dbReference type="Proteomes" id="UP000054018">
    <property type="component" value="Unassembled WGS sequence"/>
</dbReference>
<dbReference type="HOGENOM" id="CLU_2905052_0_0_1"/>
<sequence length="62" mass="7294">MSLKSYRQTRLWPKTLGQFKPFPAPLRREPAGKKSRVDSALSLAQFPVLSVFLYMLRRWVLE</sequence>
<proteinExistence type="predicted"/>
<dbReference type="EMBL" id="KN833796">
    <property type="protein sequence ID" value="KIK18840.1"/>
    <property type="molecule type" value="Genomic_DNA"/>
</dbReference>
<reference evidence="2" key="2">
    <citation type="submission" date="2015-01" db="EMBL/GenBank/DDBJ databases">
        <title>Evolutionary Origins and Diversification of the Mycorrhizal Mutualists.</title>
        <authorList>
            <consortium name="DOE Joint Genome Institute"/>
            <consortium name="Mycorrhizal Genomics Consortium"/>
            <person name="Kohler A."/>
            <person name="Kuo A."/>
            <person name="Nagy L.G."/>
            <person name="Floudas D."/>
            <person name="Copeland A."/>
            <person name="Barry K.W."/>
            <person name="Cichocki N."/>
            <person name="Veneault-Fourrey C."/>
            <person name="LaButti K."/>
            <person name="Lindquist E.A."/>
            <person name="Lipzen A."/>
            <person name="Lundell T."/>
            <person name="Morin E."/>
            <person name="Murat C."/>
            <person name="Riley R."/>
            <person name="Ohm R."/>
            <person name="Sun H."/>
            <person name="Tunlid A."/>
            <person name="Henrissat B."/>
            <person name="Grigoriev I.V."/>
            <person name="Hibbett D.S."/>
            <person name="Martin F."/>
        </authorList>
    </citation>
    <scope>NUCLEOTIDE SEQUENCE [LARGE SCALE GENOMIC DNA]</scope>
    <source>
        <strain evidence="2">441</strain>
    </source>
</reference>